<dbReference type="Gene3D" id="3.40.1810.10">
    <property type="entry name" value="Transcription factor, MADS-box"/>
    <property type="match status" value="1"/>
</dbReference>
<dbReference type="GO" id="GO:0006357">
    <property type="term" value="P:regulation of transcription by RNA polymerase II"/>
    <property type="evidence" value="ECO:0000318"/>
    <property type="project" value="GO_Central"/>
</dbReference>
<dbReference type="PROSITE" id="PS50066">
    <property type="entry name" value="MADS_BOX_2"/>
    <property type="match status" value="1"/>
</dbReference>
<evidence type="ECO:0000256" key="6">
    <source>
        <dbReference type="SAM" id="MobiDB-lite"/>
    </source>
</evidence>
<feature type="domain" description="MADS-box" evidence="7">
    <location>
        <begin position="1"/>
        <end position="49"/>
    </location>
</feature>
<dbReference type="InterPro" id="IPR036879">
    <property type="entry name" value="TF_MADSbox_sf"/>
</dbReference>
<dbReference type="InterPro" id="IPR002100">
    <property type="entry name" value="TF_MADSbox"/>
</dbReference>
<evidence type="ECO:0000256" key="3">
    <source>
        <dbReference type="ARBA" id="ARBA00023125"/>
    </source>
</evidence>
<dbReference type="InParanoid" id="M1A3R3"/>
<evidence type="ECO:0000256" key="5">
    <source>
        <dbReference type="ARBA" id="ARBA00023242"/>
    </source>
</evidence>
<organism evidence="8 9">
    <name type="scientific">Solanum tuberosum</name>
    <name type="common">Potato</name>
    <dbReference type="NCBI Taxonomy" id="4113"/>
    <lineage>
        <taxon>Eukaryota</taxon>
        <taxon>Viridiplantae</taxon>
        <taxon>Streptophyta</taxon>
        <taxon>Embryophyta</taxon>
        <taxon>Tracheophyta</taxon>
        <taxon>Spermatophyta</taxon>
        <taxon>Magnoliopsida</taxon>
        <taxon>eudicotyledons</taxon>
        <taxon>Gunneridae</taxon>
        <taxon>Pentapetalae</taxon>
        <taxon>asterids</taxon>
        <taxon>lamiids</taxon>
        <taxon>Solanales</taxon>
        <taxon>Solanaceae</taxon>
        <taxon>Solanoideae</taxon>
        <taxon>Solaneae</taxon>
        <taxon>Solanum</taxon>
    </lineage>
</organism>
<evidence type="ECO:0000256" key="2">
    <source>
        <dbReference type="ARBA" id="ARBA00023015"/>
    </source>
</evidence>
<evidence type="ECO:0000256" key="1">
    <source>
        <dbReference type="ARBA" id="ARBA00004123"/>
    </source>
</evidence>
<dbReference type="SMART" id="SM00432">
    <property type="entry name" value="MADS"/>
    <property type="match status" value="1"/>
</dbReference>
<dbReference type="GO" id="GO:0000978">
    <property type="term" value="F:RNA polymerase II cis-regulatory region sequence-specific DNA binding"/>
    <property type="evidence" value="ECO:0000318"/>
    <property type="project" value="GO_Central"/>
</dbReference>
<dbReference type="EnsemblPlants" id="PGSC0003DMT400014105">
    <property type="protein sequence ID" value="PGSC0003DMT400014105"/>
    <property type="gene ID" value="PGSC0003DMG400005533"/>
</dbReference>
<dbReference type="OMA" id="NELSIRC"/>
<proteinExistence type="predicted"/>
<dbReference type="GO" id="GO:0005634">
    <property type="term" value="C:nucleus"/>
    <property type="evidence" value="ECO:0007669"/>
    <property type="project" value="UniProtKB-SubCell"/>
</dbReference>
<evidence type="ECO:0000259" key="7">
    <source>
        <dbReference type="PROSITE" id="PS50066"/>
    </source>
</evidence>
<keyword evidence="5" id="KW-0539">Nucleus</keyword>
<dbReference type="PaxDb" id="4113-PGSC0003DMT400014105"/>
<dbReference type="GO" id="GO:0046983">
    <property type="term" value="F:protein dimerization activity"/>
    <property type="evidence" value="ECO:0007669"/>
    <property type="project" value="InterPro"/>
</dbReference>
<keyword evidence="9" id="KW-1185">Reference proteome</keyword>
<dbReference type="SUPFAM" id="SSF55455">
    <property type="entry name" value="SRF-like"/>
    <property type="match status" value="1"/>
</dbReference>
<accession>M1A3R3</accession>
<evidence type="ECO:0000256" key="4">
    <source>
        <dbReference type="ARBA" id="ARBA00023163"/>
    </source>
</evidence>
<dbReference type="GO" id="GO:0000981">
    <property type="term" value="F:DNA-binding transcription factor activity, RNA polymerase II-specific"/>
    <property type="evidence" value="ECO:0000318"/>
    <property type="project" value="GO_Central"/>
</dbReference>
<evidence type="ECO:0000313" key="9">
    <source>
        <dbReference type="Proteomes" id="UP000011115"/>
    </source>
</evidence>
<name>M1A3R3_SOLTU</name>
<keyword evidence="4" id="KW-0804">Transcription</keyword>
<dbReference type="Gramene" id="PGSC0003DMT400014105">
    <property type="protein sequence ID" value="PGSC0003DMT400014105"/>
    <property type="gene ID" value="PGSC0003DMG400005533"/>
</dbReference>
<keyword evidence="2" id="KW-0805">Transcription regulation</keyword>
<reference evidence="8" key="2">
    <citation type="submission" date="2015-06" db="UniProtKB">
        <authorList>
            <consortium name="EnsemblPlants"/>
        </authorList>
    </citation>
    <scope>IDENTIFICATION</scope>
    <source>
        <strain evidence="8">DM1-3 516 R44</strain>
    </source>
</reference>
<reference evidence="9" key="1">
    <citation type="journal article" date="2011" name="Nature">
        <title>Genome sequence and analysis of the tuber crop potato.</title>
        <authorList>
            <consortium name="The Potato Genome Sequencing Consortium"/>
        </authorList>
    </citation>
    <scope>NUCLEOTIDE SEQUENCE [LARGE SCALE GENOMIC DNA]</scope>
    <source>
        <strain evidence="9">cv. DM1-3 516 R44</strain>
    </source>
</reference>
<dbReference type="Proteomes" id="UP000011115">
    <property type="component" value="Unassembled WGS sequence"/>
</dbReference>
<feature type="compositionally biased region" description="Acidic residues" evidence="6">
    <location>
        <begin position="168"/>
        <end position="177"/>
    </location>
</feature>
<evidence type="ECO:0000313" key="8">
    <source>
        <dbReference type="EnsemblPlants" id="PGSC0003DMT400014105"/>
    </source>
</evidence>
<dbReference type="AlphaFoldDB" id="M1A3R3"/>
<protein>
    <submittedName>
        <fullName evidence="8">Type I MADS box transcription factor</fullName>
    </submittedName>
</protein>
<sequence length="177" mass="20537">MTKRGVRSTRNLDPGMKKIILDKRLEALFKQANELSIRCDIEIGLIVFAPGENNAFVWPSLAQANDRVKNYLASIANLKKLSTHIDELEKIVDAQKKYVYEIEQMVEQKEMEKLFNDLVETRKEVNELDITKTKSLLKLFAMKRTQLDERKKQLSENVENEIDHNDNKDEEENAGQS</sequence>
<feature type="region of interest" description="Disordered" evidence="6">
    <location>
        <begin position="150"/>
        <end position="177"/>
    </location>
</feature>
<dbReference type="FunCoup" id="M1A3R3">
    <property type="interactions" value="55"/>
</dbReference>
<dbReference type="Pfam" id="PF00319">
    <property type="entry name" value="SRF-TF"/>
    <property type="match status" value="1"/>
</dbReference>
<dbReference type="HOGENOM" id="CLU_117402_0_0_1"/>
<keyword evidence="3" id="KW-0238">DNA-binding</keyword>
<comment type="subcellular location">
    <subcellularLocation>
        <location evidence="1">Nucleus</location>
    </subcellularLocation>
</comment>